<feature type="compositionally biased region" description="Basic and acidic residues" evidence="13">
    <location>
        <begin position="743"/>
        <end position="758"/>
    </location>
</feature>
<evidence type="ECO:0000256" key="8">
    <source>
        <dbReference type="ARBA" id="ARBA00023125"/>
    </source>
</evidence>
<feature type="compositionally biased region" description="Low complexity" evidence="13">
    <location>
        <begin position="1069"/>
        <end position="1083"/>
    </location>
</feature>
<evidence type="ECO:0000256" key="12">
    <source>
        <dbReference type="ARBA" id="ARBA00032149"/>
    </source>
</evidence>
<keyword evidence="4" id="KW-0217">Developmental protein</keyword>
<feature type="compositionally biased region" description="Basic and acidic residues" evidence="13">
    <location>
        <begin position="1057"/>
        <end position="1068"/>
    </location>
</feature>
<comment type="similarity">
    <text evidence="2">Belongs to the AF4 family.</text>
</comment>
<evidence type="ECO:0000256" key="5">
    <source>
        <dbReference type="ARBA" id="ARBA00022553"/>
    </source>
</evidence>
<feature type="compositionally biased region" description="Pro residues" evidence="13">
    <location>
        <begin position="916"/>
        <end position="925"/>
    </location>
</feature>
<feature type="compositionally biased region" description="Acidic residues" evidence="13">
    <location>
        <begin position="465"/>
        <end position="477"/>
    </location>
</feature>
<keyword evidence="6" id="KW-0562">Pair-rule protein</keyword>
<feature type="region of interest" description="Disordered" evidence="13">
    <location>
        <begin position="1314"/>
        <end position="1392"/>
    </location>
</feature>
<feature type="compositionally biased region" description="Low complexity" evidence="13">
    <location>
        <begin position="539"/>
        <end position="551"/>
    </location>
</feature>
<feature type="compositionally biased region" description="Basic and acidic residues" evidence="13">
    <location>
        <begin position="278"/>
        <end position="292"/>
    </location>
</feature>
<evidence type="ECO:0000256" key="1">
    <source>
        <dbReference type="ARBA" id="ARBA00004123"/>
    </source>
</evidence>
<feature type="compositionally biased region" description="Basic residues" evidence="13">
    <location>
        <begin position="1084"/>
        <end position="1093"/>
    </location>
</feature>
<dbReference type="Pfam" id="PF18876">
    <property type="entry name" value="AFF4_CHD"/>
    <property type="match status" value="1"/>
</dbReference>
<evidence type="ECO:0000256" key="2">
    <source>
        <dbReference type="ARBA" id="ARBA00007354"/>
    </source>
</evidence>
<evidence type="ECO:0000256" key="13">
    <source>
        <dbReference type="SAM" id="MobiDB-lite"/>
    </source>
</evidence>
<protein>
    <recommendedName>
        <fullName evidence="3">AF4/FMR2 family member lilli</fullName>
    </recommendedName>
    <alternativeName>
        <fullName evidence="12">Protein lilliputian</fullName>
    </alternativeName>
</protein>
<proteinExistence type="inferred from homology"/>
<dbReference type="Gene3D" id="6.10.250.2670">
    <property type="match status" value="1"/>
</dbReference>
<dbReference type="EMBL" id="GEGO01001953">
    <property type="protein sequence ID" value="JAR93451.1"/>
    <property type="molecule type" value="Transcribed_RNA"/>
</dbReference>
<evidence type="ECO:0000256" key="9">
    <source>
        <dbReference type="ARBA" id="ARBA00023163"/>
    </source>
</evidence>
<dbReference type="InterPro" id="IPR043640">
    <property type="entry name" value="AF4/FMR2_CHD"/>
</dbReference>
<dbReference type="GO" id="GO:0032783">
    <property type="term" value="C:super elongation complex"/>
    <property type="evidence" value="ECO:0007669"/>
    <property type="project" value="TreeGrafter"/>
</dbReference>
<evidence type="ECO:0000256" key="7">
    <source>
        <dbReference type="ARBA" id="ARBA00023015"/>
    </source>
</evidence>
<sequence>LFGDHGTPLRHRRSPAMSSKIGSSVERDALRERERQARAQRAGLGAGETGGHPIFRAPIKVDPGQEDEISRRIKSTLGDFSQVQRLLTHDPNHLIGISRTNAALSSSRGGSSSVPPSSAGPVTSAPPGPAPTNGVGSNASTWNGTATDPGGTRVGSSSKHHGGGGQHQPPPSSHHTGGHRSHHSSSHHHHSHHHHHKKQQQPQSQQPHQPPPPPPPPQQQQQQHQQPQPPPLSNGQYKSSSSSASQSAAAKGSRHPHAPQLPPGSHHPRSSQGSSELGRPDRTEDNPSERPKPAAPPPNGLVVRPPAMRVPSKDVNNGASSASHSSSNTSSSLTVRTESNGPVNSGGKTVAPASRPTAASSAASSAVVEAKAKRPPPPRLQLPSHATDAVPCAAHPELESILKEMKKVPPALTAIETPRKEDCRPYFPPSPVQEPLLNHLDENGDSKSLLDSRKAASPPGSSLQDDLEMSDSDDEQEPPLRKSSSSLGFSSSKITPPNEKVLQPPPLVGKMSSSESSSSDSEDSSSASGSESESESSESEASAPETSREPSTQSWKLANFIDKRSSPAALGAVLPAGAGCSGQSRGPTDPSDSLVDEDSFTPILSQFPNQDPDLNLMLKSPSPQGLDLVRSPVGKAASFLSPVRSSPSQSPAPERHEPPAPATKSSAAPTSDDDEGPCQLQNGRITMRLGKPQGKTDLETPPPKPDPQLDPTVKRASWPSKGSKKETAQLPIPTPATPIKQRSKPDLVAKPEPAREPARPASNPSKRTHSDRYNEKRSKLHKPRVVLSDSSSDDEGPSLAAAAKERLSSSAPLVDKDRGGSKGAVPPQRGRPKSSSSSRSAGSKAHKGAPPAATPGVPRTPPEPPVLLSPIGQRCDGSSTDAKESVSAAATNGVVVVNIPLSRLLRPPGRLAVPGRRPPSPPPSPSKSREHSRDAEPGAVVATATKSEAVRVKQEPSVAAAPASKGKSTSKRKSTGEAAGGREREKKRRLSAGSSGSVKVKREPSDVRPEEEAESRHAWGPTEPHRSCGSPSSLSSYSSQRSGSRQHRSKPSSSKTNRSDKSAVRRDAASAAAAAPADAVNGGKKNHHHHHREKKETSRSSKDGAPGRGGIAEERGSDPTGAAVAVVGADPLCSSQVHSWVLSSSEQGDARGRDASGAKAASLGAPPGAAKAKENPHLLSHNSHREWESKNGSSDYFLCEAKKLKHQADRESDRTVQAMKYLEAVLYFILTGSSMEHSHHEDNAYLMYKETLALIRHISSKFQKVQGNDVIASIDNKLAVLSLRCLSLLYEKLYKLRKNEVRDNLRLLHELQKTQGSVGKLSSPTPAAGCAASRLQPSPCQPCQPSPHSPTPSPAGSVGSQSSGYSSCELGNNNNNGGGGGGSGRNPAAHHSVASVAVPQAQYTLLQRQSATLANLHHCHDKWEQADYLTNSSHSKEFFAELDRDCGKLTLHSSSAELVKYVREGVFRLRHRLAVATGAASSAASSATKAEGAT</sequence>
<feature type="region of interest" description="Disordered" evidence="13">
    <location>
        <begin position="572"/>
        <end position="1123"/>
    </location>
</feature>
<organism evidence="15">
    <name type="scientific">Ixodes ricinus</name>
    <name type="common">Common tick</name>
    <name type="synonym">Acarus ricinus</name>
    <dbReference type="NCBI Taxonomy" id="34613"/>
    <lineage>
        <taxon>Eukaryota</taxon>
        <taxon>Metazoa</taxon>
        <taxon>Ecdysozoa</taxon>
        <taxon>Arthropoda</taxon>
        <taxon>Chelicerata</taxon>
        <taxon>Arachnida</taxon>
        <taxon>Acari</taxon>
        <taxon>Parasitiformes</taxon>
        <taxon>Ixodida</taxon>
        <taxon>Ixodoidea</taxon>
        <taxon>Ixodidae</taxon>
        <taxon>Ixodinae</taxon>
        <taxon>Ixodes</taxon>
    </lineage>
</organism>
<feature type="compositionally biased region" description="Low complexity" evidence="13">
    <location>
        <begin position="320"/>
        <end position="332"/>
    </location>
</feature>
<evidence type="ECO:0000256" key="11">
    <source>
        <dbReference type="ARBA" id="ARBA00024653"/>
    </source>
</evidence>
<feature type="compositionally biased region" description="Low complexity" evidence="13">
    <location>
        <begin position="239"/>
        <end position="250"/>
    </location>
</feature>
<name>A0A147BRU6_IXORI</name>
<dbReference type="GO" id="GO:0010468">
    <property type="term" value="P:regulation of gene expression"/>
    <property type="evidence" value="ECO:0007669"/>
    <property type="project" value="InterPro"/>
</dbReference>
<dbReference type="GO" id="GO:0007366">
    <property type="term" value="P:periodic partitioning by pair rule gene"/>
    <property type="evidence" value="ECO:0007669"/>
    <property type="project" value="UniProtKB-KW"/>
</dbReference>
<feature type="compositionally biased region" description="Pro residues" evidence="13">
    <location>
        <begin position="1339"/>
        <end position="1353"/>
    </location>
</feature>
<feature type="compositionally biased region" description="Low complexity" evidence="13">
    <location>
        <begin position="102"/>
        <end position="123"/>
    </location>
</feature>
<dbReference type="PANTHER" id="PTHR10528">
    <property type="entry name" value="AF4/FMR2 FAMILY MEMBER"/>
    <property type="match status" value="1"/>
</dbReference>
<feature type="region of interest" description="Disordered" evidence="13">
    <location>
        <begin position="412"/>
        <end position="554"/>
    </location>
</feature>
<evidence type="ECO:0000313" key="15">
    <source>
        <dbReference type="EMBL" id="JAR93451.1"/>
    </source>
</evidence>
<feature type="compositionally biased region" description="Basic and acidic residues" evidence="13">
    <location>
        <begin position="1000"/>
        <end position="1017"/>
    </location>
</feature>
<feature type="non-terminal residue" evidence="15">
    <location>
        <position position="1"/>
    </location>
</feature>
<evidence type="ECO:0000259" key="14">
    <source>
        <dbReference type="Pfam" id="PF18876"/>
    </source>
</evidence>
<comment type="subcellular location">
    <subcellularLocation>
        <location evidence="1">Nucleus</location>
    </subcellularLocation>
</comment>
<feature type="region of interest" description="Disordered" evidence="13">
    <location>
        <begin position="1"/>
        <end position="68"/>
    </location>
</feature>
<evidence type="ECO:0000256" key="4">
    <source>
        <dbReference type="ARBA" id="ARBA00022473"/>
    </source>
</evidence>
<feature type="compositionally biased region" description="Pro residues" evidence="13">
    <location>
        <begin position="208"/>
        <end position="218"/>
    </location>
</feature>
<keyword evidence="7" id="KW-0805">Transcription regulation</keyword>
<dbReference type="PANTHER" id="PTHR10528:SF17">
    <property type="entry name" value="AF4_FMR2 FAMILY MEMBER LILLI"/>
    <property type="match status" value="1"/>
</dbReference>
<feature type="compositionally biased region" description="Polar residues" evidence="13">
    <location>
        <begin position="134"/>
        <end position="146"/>
    </location>
</feature>
<feature type="compositionally biased region" description="Low complexity" evidence="13">
    <location>
        <begin position="349"/>
        <end position="369"/>
    </location>
</feature>
<keyword evidence="10" id="KW-0539">Nucleus</keyword>
<feature type="compositionally biased region" description="Pro residues" evidence="13">
    <location>
        <begin position="858"/>
        <end position="867"/>
    </location>
</feature>
<feature type="compositionally biased region" description="Basic and acidic residues" evidence="13">
    <location>
        <begin position="25"/>
        <end position="37"/>
    </location>
</feature>
<feature type="compositionally biased region" description="Low complexity" evidence="13">
    <location>
        <begin position="900"/>
        <end position="915"/>
    </location>
</feature>
<feature type="compositionally biased region" description="Low complexity" evidence="13">
    <location>
        <begin position="833"/>
        <end position="843"/>
    </location>
</feature>
<feature type="compositionally biased region" description="Low complexity" evidence="13">
    <location>
        <begin position="1027"/>
        <end position="1043"/>
    </location>
</feature>
<comment type="function">
    <text evidence="11">Has a role in transcriptional regulation. Acts in parallel with the Ras/MAPK and the PI3K/PKB pathways in the control of cell identity and cellular growth. Essential for regulation of the cytoskeleton and cell growth but not for cell proliferation or growth rate. Required specifically for the microtubule-based basal transport of lipid droplets. Plays a partially redundant function downstream of Raf in cell fate specification in the developing eye. Pair-rule protein that regulates embryonic cellularization, gastrulation and segmentation.</text>
</comment>
<feature type="compositionally biased region" description="Basic and acidic residues" evidence="13">
    <location>
        <begin position="439"/>
        <end position="454"/>
    </location>
</feature>
<feature type="region of interest" description="Disordered" evidence="13">
    <location>
        <begin position="102"/>
        <end position="392"/>
    </location>
</feature>
<feature type="compositionally biased region" description="Low complexity" evidence="13">
    <location>
        <begin position="483"/>
        <end position="492"/>
    </location>
</feature>
<feature type="compositionally biased region" description="Low complexity" evidence="13">
    <location>
        <begin position="1354"/>
        <end position="1375"/>
    </location>
</feature>
<dbReference type="Pfam" id="PF05110">
    <property type="entry name" value="AF-4"/>
    <property type="match status" value="2"/>
</dbReference>
<feature type="region of interest" description="Disordered" evidence="13">
    <location>
        <begin position="1144"/>
        <end position="1174"/>
    </location>
</feature>
<feature type="compositionally biased region" description="Basic and acidic residues" evidence="13">
    <location>
        <begin position="768"/>
        <end position="777"/>
    </location>
</feature>
<feature type="compositionally biased region" description="Basic and acidic residues" evidence="13">
    <location>
        <begin position="927"/>
        <end position="936"/>
    </location>
</feature>
<keyword evidence="5" id="KW-0597">Phosphoprotein</keyword>
<keyword evidence="8" id="KW-0238">DNA-binding</keyword>
<accession>A0A147BRU6</accession>
<keyword evidence="9" id="KW-0804">Transcription</keyword>
<evidence type="ECO:0000256" key="6">
    <source>
        <dbReference type="ARBA" id="ARBA00022788"/>
    </source>
</evidence>
<feature type="compositionally biased region" description="Basic residues" evidence="13">
    <location>
        <begin position="176"/>
        <end position="199"/>
    </location>
</feature>
<evidence type="ECO:0000256" key="3">
    <source>
        <dbReference type="ARBA" id="ARBA00021888"/>
    </source>
</evidence>
<evidence type="ECO:0000256" key="10">
    <source>
        <dbReference type="ARBA" id="ARBA00023242"/>
    </source>
</evidence>
<feature type="compositionally biased region" description="Polar residues" evidence="13">
    <location>
        <begin position="1314"/>
        <end position="1325"/>
    </location>
</feature>
<dbReference type="GO" id="GO:0003677">
    <property type="term" value="F:DNA binding"/>
    <property type="evidence" value="ECO:0007669"/>
    <property type="project" value="UniProtKB-KW"/>
</dbReference>
<feature type="compositionally biased region" description="Low complexity" evidence="13">
    <location>
        <begin position="512"/>
        <end position="531"/>
    </location>
</feature>
<feature type="domain" description="AF4/FMR2 C-terminal homology" evidence="14">
    <location>
        <begin position="1185"/>
        <end position="1472"/>
    </location>
</feature>
<reference evidence="15" key="1">
    <citation type="journal article" date="2018" name="PLoS Negl. Trop. Dis.">
        <title>Sialome diversity of ticks revealed by RNAseq of single tick salivary glands.</title>
        <authorList>
            <person name="Perner J."/>
            <person name="Kropackova S."/>
            <person name="Kopacek P."/>
            <person name="Ribeiro J.M."/>
        </authorList>
    </citation>
    <scope>NUCLEOTIDE SEQUENCE</scope>
    <source>
        <strain evidence="15">Siblings of single egg batch collected in Ceske Budejovice</strain>
        <tissue evidence="15">Salivary glands</tissue>
    </source>
</reference>
<dbReference type="InterPro" id="IPR007797">
    <property type="entry name" value="AF4/FMR2"/>
</dbReference>
<feature type="compositionally biased region" description="Polar residues" evidence="13">
    <location>
        <begin position="333"/>
        <end position="347"/>
    </location>
</feature>